<keyword evidence="1" id="KW-0472">Membrane</keyword>
<evidence type="ECO:0000256" key="1">
    <source>
        <dbReference type="SAM" id="Phobius"/>
    </source>
</evidence>
<reference evidence="2 3" key="1">
    <citation type="journal article" date="2022" name="Pathogens">
        <title>Staphylococcus ratti sp. nov. Isolated from a Lab Rat.</title>
        <authorList>
            <person name="Kovarovic V."/>
            <person name="Sedlacek I."/>
            <person name="Petras P."/>
            <person name="Kralova S."/>
            <person name="Maslanova I."/>
            <person name="Svec P."/>
            <person name="Neumann-Schaal M."/>
            <person name="Botka T."/>
            <person name="Gelbicova T."/>
            <person name="Stankova E."/>
            <person name="Doskar J."/>
            <person name="Pantucek R."/>
        </authorList>
    </citation>
    <scope>NUCLEOTIDE SEQUENCE [LARGE SCALE GENOMIC DNA]</scope>
    <source>
        <strain evidence="2 3">CCM 9025</strain>
    </source>
</reference>
<organism evidence="2 3">
    <name type="scientific">Staphylococcus ratti</name>
    <dbReference type="NCBI Taxonomy" id="2892440"/>
    <lineage>
        <taxon>Bacteria</taxon>
        <taxon>Bacillati</taxon>
        <taxon>Bacillota</taxon>
        <taxon>Bacilli</taxon>
        <taxon>Bacillales</taxon>
        <taxon>Staphylococcaceae</taxon>
        <taxon>Staphylococcus</taxon>
    </lineage>
</organism>
<dbReference type="EMBL" id="CP086654">
    <property type="protein sequence ID" value="UEX90935.1"/>
    <property type="molecule type" value="Genomic_DNA"/>
</dbReference>
<feature type="transmembrane region" description="Helical" evidence="1">
    <location>
        <begin position="6"/>
        <end position="26"/>
    </location>
</feature>
<sequence>MFTKKNWPLIIPIAVGTLMAGSYFYVLRLENDKNIPPNEVLESVKQYFHNVTGSFILYETISYQKANTDYIAYKGGITTERNNIVHQYTFYVDAKTGAIIDIIENQES</sequence>
<name>A0ABY3PF56_9STAP</name>
<keyword evidence="1" id="KW-1133">Transmembrane helix</keyword>
<dbReference type="Proteomes" id="UP001197626">
    <property type="component" value="Chromosome"/>
</dbReference>
<evidence type="ECO:0000313" key="3">
    <source>
        <dbReference type="Proteomes" id="UP001197626"/>
    </source>
</evidence>
<proteinExistence type="predicted"/>
<keyword evidence="3" id="KW-1185">Reference proteome</keyword>
<accession>A0ABY3PF56</accession>
<dbReference type="RefSeq" id="WP_229293415.1">
    <property type="nucleotide sequence ID" value="NZ_CP086654.1"/>
</dbReference>
<keyword evidence="1" id="KW-0812">Transmembrane</keyword>
<evidence type="ECO:0000313" key="2">
    <source>
        <dbReference type="EMBL" id="UEX90935.1"/>
    </source>
</evidence>
<protein>
    <submittedName>
        <fullName evidence="2">PepSY domain-containing protein</fullName>
    </submittedName>
</protein>
<gene>
    <name evidence="2" type="ORF">LN051_04780</name>
</gene>